<gene>
    <name evidence="1" type="ORF">RBH19_10870</name>
</gene>
<sequence length="117" mass="13157">MSRTQDSGLEGFRRDGIVAARQLVEEFRFRLDGIPETIHLRIYGGPGNARFETEQSHYLQAPGMGSPDVTEKDDYASVREAVDDVLDHFLIAYQEATAAGHEPDESWLMPSREMEGD</sequence>
<proteinExistence type="predicted"/>
<comment type="caution">
    <text evidence="1">The sequence shown here is derived from an EMBL/GenBank/DDBJ whole genome shotgun (WGS) entry which is preliminary data.</text>
</comment>
<name>A0ABU0W8P0_9GAMM</name>
<dbReference type="RefSeq" id="WP_306728881.1">
    <property type="nucleotide sequence ID" value="NZ_JAVDDT010000007.1"/>
</dbReference>
<evidence type="ECO:0000313" key="1">
    <source>
        <dbReference type="EMBL" id="MDQ2070381.1"/>
    </source>
</evidence>
<dbReference type="EMBL" id="JAVDDT010000007">
    <property type="protein sequence ID" value="MDQ2070381.1"/>
    <property type="molecule type" value="Genomic_DNA"/>
</dbReference>
<dbReference type="Proteomes" id="UP001239019">
    <property type="component" value="Unassembled WGS sequence"/>
</dbReference>
<evidence type="ECO:0000313" key="2">
    <source>
        <dbReference type="Proteomes" id="UP001239019"/>
    </source>
</evidence>
<reference evidence="1 2" key="1">
    <citation type="submission" date="2023-08" db="EMBL/GenBank/DDBJ databases">
        <title>Whole-genome sequencing of halo(alkali)philic microorganisms from hypersaline lakes.</title>
        <authorList>
            <person name="Sorokin D.Y."/>
            <person name="Abbas B."/>
            <person name="Merkel A.Y."/>
        </authorList>
    </citation>
    <scope>NUCLEOTIDE SEQUENCE [LARGE SCALE GENOMIC DNA]</scope>
    <source>
        <strain evidence="1 2">AB-CW4</strain>
    </source>
</reference>
<keyword evidence="2" id="KW-1185">Reference proteome</keyword>
<accession>A0ABU0W8P0</accession>
<protein>
    <submittedName>
        <fullName evidence="1">Uncharacterized protein</fullName>
    </submittedName>
</protein>
<organism evidence="1 2">
    <name type="scientific">Natronospira bacteriovora</name>
    <dbReference type="NCBI Taxonomy" id="3069753"/>
    <lineage>
        <taxon>Bacteria</taxon>
        <taxon>Pseudomonadati</taxon>
        <taxon>Pseudomonadota</taxon>
        <taxon>Gammaproteobacteria</taxon>
        <taxon>Natronospirales</taxon>
        <taxon>Natronospiraceae</taxon>
        <taxon>Natronospira</taxon>
    </lineage>
</organism>